<evidence type="ECO:0008006" key="3">
    <source>
        <dbReference type="Google" id="ProtNLM"/>
    </source>
</evidence>
<dbReference type="RefSeq" id="WP_187429205.1">
    <property type="nucleotide sequence ID" value="NZ_CP143423.1"/>
</dbReference>
<accession>A0ABZ2BUP0</accession>
<keyword evidence="2" id="KW-1185">Reference proteome</keyword>
<proteinExistence type="predicted"/>
<organism evidence="1 2">
    <name type="scientific">Roseobacter fucihabitans</name>
    <dbReference type="NCBI Taxonomy" id="1537242"/>
    <lineage>
        <taxon>Bacteria</taxon>
        <taxon>Pseudomonadati</taxon>
        <taxon>Pseudomonadota</taxon>
        <taxon>Alphaproteobacteria</taxon>
        <taxon>Rhodobacterales</taxon>
        <taxon>Roseobacteraceae</taxon>
        <taxon>Roseobacter</taxon>
    </lineage>
</organism>
<protein>
    <recommendedName>
        <fullName evidence="3">Gene transfer agent protein</fullName>
    </recommendedName>
</protein>
<name>A0ABZ2BUP0_9RHOB</name>
<sequence>MSYAIAGALQAAIFDALIQDSALGTLIGSNIYDAVPTGNLPEAYVSLGSEQVRDASDQTGDGAVHTVDISIITSQPGYAGAKAIAAAVSDALQDADLSLARGRLVSLRFQRAQARRIDKAAGREIRMRFRARVEDQ</sequence>
<dbReference type="Gene3D" id="3.30.2000.30">
    <property type="match status" value="1"/>
</dbReference>
<dbReference type="InterPro" id="IPR053745">
    <property type="entry name" value="Viral_Tail_Comp_sf"/>
</dbReference>
<reference evidence="2" key="2">
    <citation type="submission" date="2024-01" db="EMBL/GenBank/DDBJ databases">
        <title>Roseobacter fucihabitans sp. nov., isolated from the brown alga Fucus spiralis.</title>
        <authorList>
            <person name="Hahnke S."/>
            <person name="Berger M."/>
            <person name="Schlingloff A."/>
            <person name="Athale I."/>
            <person name="Neumann-Schaal M."/>
            <person name="Adenaya A."/>
            <person name="Poehlein A."/>
            <person name="Daniel R."/>
            <person name="Pertersen J."/>
            <person name="Brinkhoff T."/>
        </authorList>
    </citation>
    <scope>NUCLEOTIDE SEQUENCE [LARGE SCALE GENOMIC DNA]</scope>
    <source>
        <strain evidence="2">B14</strain>
    </source>
</reference>
<dbReference type="Pfam" id="PF11367">
    <property type="entry name" value="Tail_completion_gp17"/>
    <property type="match status" value="1"/>
</dbReference>
<evidence type="ECO:0000313" key="1">
    <source>
        <dbReference type="EMBL" id="WVX49769.1"/>
    </source>
</evidence>
<dbReference type="Proteomes" id="UP001318682">
    <property type="component" value="Chromosome"/>
</dbReference>
<dbReference type="EMBL" id="CP143423">
    <property type="protein sequence ID" value="WVX49769.1"/>
    <property type="molecule type" value="Genomic_DNA"/>
</dbReference>
<gene>
    <name evidence="1" type="ORF">ROLI_028640</name>
</gene>
<dbReference type="InterPro" id="IPR021508">
    <property type="entry name" value="Gp17-like"/>
</dbReference>
<evidence type="ECO:0000313" key="2">
    <source>
        <dbReference type="Proteomes" id="UP001318682"/>
    </source>
</evidence>
<reference evidence="1 2" key="1">
    <citation type="submission" date="2015-07" db="EMBL/GenBank/DDBJ databases">
        <authorList>
            <person name="Voget S."/>
            <person name="Dogs M."/>
            <person name="Brinkhoff T.H."/>
            <person name="Daniel R."/>
        </authorList>
    </citation>
    <scope>NUCLEOTIDE SEQUENCE [LARGE SCALE GENOMIC DNA]</scope>
    <source>
        <strain evidence="1 2">B14</strain>
    </source>
</reference>